<evidence type="ECO:0000256" key="3">
    <source>
        <dbReference type="ARBA" id="ARBA00023242"/>
    </source>
</evidence>
<feature type="compositionally biased region" description="Polar residues" evidence="4">
    <location>
        <begin position="154"/>
        <end position="165"/>
    </location>
</feature>
<feature type="compositionally biased region" description="Basic and acidic residues" evidence="4">
    <location>
        <begin position="225"/>
        <end position="247"/>
    </location>
</feature>
<accession>A0A7R7XZB3</accession>
<dbReference type="Pfam" id="PF07052">
    <property type="entry name" value="Hep_59"/>
    <property type="match status" value="1"/>
</dbReference>
<evidence type="ECO:0000313" key="5">
    <source>
        <dbReference type="EMBL" id="BCS30304.1"/>
    </source>
</evidence>
<reference evidence="5" key="2">
    <citation type="submission" date="2021-02" db="EMBL/GenBank/DDBJ databases">
        <title>Aspergillus puulaauensis MK2 genome sequence.</title>
        <authorList>
            <person name="Futagami T."/>
            <person name="Mori K."/>
            <person name="Kadooka C."/>
            <person name="Tanaka T."/>
        </authorList>
    </citation>
    <scope>NUCLEOTIDE SEQUENCE</scope>
    <source>
        <strain evidence="5">MK2</strain>
    </source>
</reference>
<feature type="compositionally biased region" description="Basic and acidic residues" evidence="4">
    <location>
        <begin position="166"/>
        <end position="214"/>
    </location>
</feature>
<dbReference type="GO" id="GO:0005681">
    <property type="term" value="C:spliceosomal complex"/>
    <property type="evidence" value="ECO:0007669"/>
    <property type="project" value="TreeGrafter"/>
</dbReference>
<dbReference type="EMBL" id="AP024450">
    <property type="protein sequence ID" value="BCS30304.1"/>
    <property type="molecule type" value="Genomic_DNA"/>
</dbReference>
<comment type="similarity">
    <text evidence="2">Belongs to the TLS1 family.</text>
</comment>
<feature type="region of interest" description="Disordered" evidence="4">
    <location>
        <begin position="281"/>
        <end position="324"/>
    </location>
</feature>
<dbReference type="GeneID" id="64980301"/>
<dbReference type="AlphaFoldDB" id="A0A7R7XZB3"/>
<dbReference type="GO" id="GO:0000398">
    <property type="term" value="P:mRNA splicing, via spliceosome"/>
    <property type="evidence" value="ECO:0007669"/>
    <property type="project" value="TreeGrafter"/>
</dbReference>
<feature type="region of interest" description="Disordered" evidence="4">
    <location>
        <begin position="146"/>
        <end position="264"/>
    </location>
</feature>
<dbReference type="OrthoDB" id="5627at2759"/>
<dbReference type="Proteomes" id="UP000654913">
    <property type="component" value="Chromosome 8"/>
</dbReference>
<keyword evidence="3" id="KW-0539">Nucleus</keyword>
<evidence type="ECO:0000313" key="6">
    <source>
        <dbReference type="Proteomes" id="UP000654913"/>
    </source>
</evidence>
<sequence length="324" mass="36590">MDTEVEQNPEVLFRPAKRRKFQRRRPEDTGGQQKTQASDEDIPASQSLGDDSETAQAADTLRFRRRHRSRRGGIEFSTTPRPTADQAGQASLSAPTEEDVDNERLRAMCDRFTVHTGQTVDVDKHMMAYIESELAKRYRHGAPGDLSGLDGATLSKTNNPLSTSELPEREPASLGKLHEIDLGQEAKLRNIARTEEATKRMNGDDDELLNERPSSKMPPRYRKRQTSEDIERDRLVEEVLRESKLDVYDEPGEEVPADDQAADDRVAEQFRRDFLDAIQSRRRVARIKPTKQPGKAEGPKGPKLGGSRSARAAMREMQEKGTRK</sequence>
<reference evidence="5" key="1">
    <citation type="submission" date="2021-01" db="EMBL/GenBank/DDBJ databases">
        <authorList>
            <consortium name="Aspergillus puulaauensis MK2 genome sequencing consortium"/>
            <person name="Kazuki M."/>
            <person name="Futagami T."/>
        </authorList>
    </citation>
    <scope>NUCLEOTIDE SEQUENCE</scope>
    <source>
        <strain evidence="5">MK2</strain>
    </source>
</reference>
<dbReference type="KEGG" id="apuu:APUU_80607A"/>
<protein>
    <recommendedName>
        <fullName evidence="7">Hepatocellular carcinoma-associated antigen 59-domain-containing protein</fullName>
    </recommendedName>
</protein>
<feature type="compositionally biased region" description="Acidic residues" evidence="4">
    <location>
        <begin position="248"/>
        <end position="261"/>
    </location>
</feature>
<feature type="region of interest" description="Disordered" evidence="4">
    <location>
        <begin position="1"/>
        <end position="103"/>
    </location>
</feature>
<feature type="compositionally biased region" description="Polar residues" evidence="4">
    <location>
        <begin position="44"/>
        <end position="57"/>
    </location>
</feature>
<gene>
    <name evidence="5" type="ORF">APUU_80607A</name>
</gene>
<dbReference type="RefSeq" id="XP_041562490.1">
    <property type="nucleotide sequence ID" value="XM_041696907.1"/>
</dbReference>
<feature type="compositionally biased region" description="Polar residues" evidence="4">
    <location>
        <begin position="76"/>
        <end position="94"/>
    </location>
</feature>
<feature type="compositionally biased region" description="Basic and acidic residues" evidence="4">
    <location>
        <begin position="313"/>
        <end position="324"/>
    </location>
</feature>
<keyword evidence="6" id="KW-1185">Reference proteome</keyword>
<comment type="subcellular location">
    <subcellularLocation>
        <location evidence="1">Nucleus</location>
    </subcellularLocation>
</comment>
<evidence type="ECO:0000256" key="1">
    <source>
        <dbReference type="ARBA" id="ARBA00004123"/>
    </source>
</evidence>
<evidence type="ECO:0000256" key="2">
    <source>
        <dbReference type="ARBA" id="ARBA00007643"/>
    </source>
</evidence>
<dbReference type="PANTHER" id="PTHR13486">
    <property type="entry name" value="TELOMERE LENGTH AND SILENCING PROTEIN 1 TLS1 FAMILY MEMBER"/>
    <property type="match status" value="1"/>
</dbReference>
<organism evidence="5 6">
    <name type="scientific">Aspergillus puulaauensis</name>
    <dbReference type="NCBI Taxonomy" id="1220207"/>
    <lineage>
        <taxon>Eukaryota</taxon>
        <taxon>Fungi</taxon>
        <taxon>Dikarya</taxon>
        <taxon>Ascomycota</taxon>
        <taxon>Pezizomycotina</taxon>
        <taxon>Eurotiomycetes</taxon>
        <taxon>Eurotiomycetidae</taxon>
        <taxon>Eurotiales</taxon>
        <taxon>Aspergillaceae</taxon>
        <taxon>Aspergillus</taxon>
    </lineage>
</organism>
<name>A0A7R7XZB3_9EURO</name>
<dbReference type="PANTHER" id="PTHR13486:SF2">
    <property type="entry name" value="SPLICING FACTOR C9ORF78"/>
    <property type="match status" value="1"/>
</dbReference>
<evidence type="ECO:0008006" key="7">
    <source>
        <dbReference type="Google" id="ProtNLM"/>
    </source>
</evidence>
<dbReference type="InterPro" id="IPR010756">
    <property type="entry name" value="Tls1-like"/>
</dbReference>
<proteinExistence type="inferred from homology"/>
<evidence type="ECO:0000256" key="4">
    <source>
        <dbReference type="SAM" id="MobiDB-lite"/>
    </source>
</evidence>